<dbReference type="RefSeq" id="WP_181761020.1">
    <property type="nucleotide sequence ID" value="NZ_BMCR01000003.1"/>
</dbReference>
<dbReference type="InterPro" id="IPR003779">
    <property type="entry name" value="CMD-like"/>
</dbReference>
<dbReference type="AlphaFoldDB" id="A0A838XQT7"/>
<comment type="caution">
    <text evidence="2">The sequence shown here is derived from an EMBL/GenBank/DDBJ whole genome shotgun (WGS) entry which is preliminary data.</text>
</comment>
<protein>
    <submittedName>
        <fullName evidence="2">Carboxymuconolactone decarboxylase family protein</fullName>
    </submittedName>
</protein>
<evidence type="ECO:0000313" key="2">
    <source>
        <dbReference type="EMBL" id="MBA4612835.1"/>
    </source>
</evidence>
<proteinExistence type="predicted"/>
<evidence type="ECO:0000313" key="3">
    <source>
        <dbReference type="Proteomes" id="UP000559404"/>
    </source>
</evidence>
<name>A0A838XQT7_9HYPH</name>
<dbReference type="NCBIfam" id="TIGR00778">
    <property type="entry name" value="ahpD_dom"/>
    <property type="match status" value="1"/>
</dbReference>
<gene>
    <name evidence="2" type="ORF">H1W37_14305</name>
</gene>
<organism evidence="2 3">
    <name type="scientific">Stappia taiwanensis</name>
    <dbReference type="NCBI Taxonomy" id="992267"/>
    <lineage>
        <taxon>Bacteria</taxon>
        <taxon>Pseudomonadati</taxon>
        <taxon>Pseudomonadota</taxon>
        <taxon>Alphaproteobacteria</taxon>
        <taxon>Hyphomicrobiales</taxon>
        <taxon>Stappiaceae</taxon>
        <taxon>Stappia</taxon>
    </lineage>
</organism>
<reference evidence="2 3" key="1">
    <citation type="submission" date="2020-07" db="EMBL/GenBank/DDBJ databases">
        <authorList>
            <person name="Li M."/>
        </authorList>
    </citation>
    <scope>NUCLEOTIDE SEQUENCE [LARGE SCALE GENOMIC DNA]</scope>
    <source>
        <strain evidence="2 3">DSM 23284</strain>
    </source>
</reference>
<dbReference type="Pfam" id="PF02627">
    <property type="entry name" value="CMD"/>
    <property type="match status" value="1"/>
</dbReference>
<reference evidence="2 3" key="2">
    <citation type="submission" date="2020-08" db="EMBL/GenBank/DDBJ databases">
        <title>Stappia taiwanensis sp. nov., isolated from a coastal thermal spring.</title>
        <authorList>
            <person name="Kampfer P."/>
        </authorList>
    </citation>
    <scope>NUCLEOTIDE SEQUENCE [LARGE SCALE GENOMIC DNA]</scope>
    <source>
        <strain evidence="2 3">DSM 23284</strain>
    </source>
</reference>
<dbReference type="Gene3D" id="1.20.1290.10">
    <property type="entry name" value="AhpD-like"/>
    <property type="match status" value="1"/>
</dbReference>
<dbReference type="Proteomes" id="UP000559404">
    <property type="component" value="Unassembled WGS sequence"/>
</dbReference>
<dbReference type="InterPro" id="IPR004675">
    <property type="entry name" value="AhpD_core"/>
</dbReference>
<feature type="domain" description="Carboxymuconolactone decarboxylase-like" evidence="1">
    <location>
        <begin position="45"/>
        <end position="110"/>
    </location>
</feature>
<dbReference type="PANTHER" id="PTHR35446:SF3">
    <property type="entry name" value="CMD DOMAIN-CONTAINING PROTEIN"/>
    <property type="match status" value="1"/>
</dbReference>
<keyword evidence="3" id="KW-1185">Reference proteome</keyword>
<evidence type="ECO:0000259" key="1">
    <source>
        <dbReference type="Pfam" id="PF02627"/>
    </source>
</evidence>
<dbReference type="EMBL" id="JACEON010000013">
    <property type="protein sequence ID" value="MBA4612835.1"/>
    <property type="molecule type" value="Genomic_DNA"/>
</dbReference>
<dbReference type="PANTHER" id="PTHR35446">
    <property type="entry name" value="SI:CH211-175M2.5"/>
    <property type="match status" value="1"/>
</dbReference>
<dbReference type="GO" id="GO:0051920">
    <property type="term" value="F:peroxiredoxin activity"/>
    <property type="evidence" value="ECO:0007669"/>
    <property type="project" value="InterPro"/>
</dbReference>
<dbReference type="SUPFAM" id="SSF69118">
    <property type="entry name" value="AhpD-like"/>
    <property type="match status" value="1"/>
</dbReference>
<dbReference type="InterPro" id="IPR029032">
    <property type="entry name" value="AhpD-like"/>
</dbReference>
<sequence>MNRMTPVTVDSADPVATPILEGFKTQYGMIPNFFAALGVDGASLSAYLNFAKALEENDLLTERLREMIALAVANANGCHYCVSGHTFSGKKAGLSPEDCIAAQCGKAEDAREQAALTLALRLIEARGHLEDAELAGAREAGLSEPQIVQICAWTGLNAFSNWINNLARPKIDFPKVPLQP</sequence>
<accession>A0A838XQT7</accession>